<dbReference type="EMBL" id="JACBZM010000001">
    <property type="protein sequence ID" value="NYI45725.1"/>
    <property type="molecule type" value="Genomic_DNA"/>
</dbReference>
<evidence type="ECO:0000313" key="3">
    <source>
        <dbReference type="Proteomes" id="UP000562045"/>
    </source>
</evidence>
<comment type="caution">
    <text evidence="2">The sequence shown here is derived from an EMBL/GenBank/DDBJ whole genome shotgun (WGS) entry which is preliminary data.</text>
</comment>
<accession>A0A7Y9ZIY9</accession>
<dbReference type="RefSeq" id="WP_179649386.1">
    <property type="nucleotide sequence ID" value="NZ_JACBZM010000001.1"/>
</dbReference>
<feature type="region of interest" description="Disordered" evidence="1">
    <location>
        <begin position="24"/>
        <end position="61"/>
    </location>
</feature>
<reference evidence="2 3" key="1">
    <citation type="submission" date="2020-07" db="EMBL/GenBank/DDBJ databases">
        <title>Sequencing the genomes of 1000 actinobacteria strains.</title>
        <authorList>
            <person name="Klenk H.-P."/>
        </authorList>
    </citation>
    <scope>NUCLEOTIDE SEQUENCE [LARGE SCALE GENOMIC DNA]</scope>
    <source>
        <strain evidence="2 3">DSM 15131</strain>
    </source>
</reference>
<protein>
    <submittedName>
        <fullName evidence="2">Uncharacterized protein</fullName>
    </submittedName>
</protein>
<gene>
    <name evidence="2" type="ORF">BJ993_002805</name>
</gene>
<evidence type="ECO:0000313" key="2">
    <source>
        <dbReference type="EMBL" id="NYI45725.1"/>
    </source>
</evidence>
<name>A0A7Y9ZIY9_9ACTN</name>
<evidence type="ECO:0000256" key="1">
    <source>
        <dbReference type="SAM" id="MobiDB-lite"/>
    </source>
</evidence>
<sequence length="61" mass="6998">MADTRDPDEPEWKRKRRLAAIFGDVEPSVTSDEKDDARPEAARESASEKWLKEQVPPHHGQ</sequence>
<dbReference type="AlphaFoldDB" id="A0A7Y9ZIY9"/>
<proteinExistence type="predicted"/>
<feature type="compositionally biased region" description="Basic and acidic residues" evidence="1">
    <location>
        <begin position="31"/>
        <end position="61"/>
    </location>
</feature>
<dbReference type="Proteomes" id="UP000562045">
    <property type="component" value="Unassembled WGS sequence"/>
</dbReference>
<organism evidence="2 3">
    <name type="scientific">Nocardioides aromaticivorans</name>
    <dbReference type="NCBI Taxonomy" id="200618"/>
    <lineage>
        <taxon>Bacteria</taxon>
        <taxon>Bacillati</taxon>
        <taxon>Actinomycetota</taxon>
        <taxon>Actinomycetes</taxon>
        <taxon>Propionibacteriales</taxon>
        <taxon>Nocardioidaceae</taxon>
        <taxon>Nocardioides</taxon>
    </lineage>
</organism>